<feature type="domain" description="Fluoroacetyl-CoA-specific thioesterase-like" evidence="3">
    <location>
        <begin position="17"/>
        <end position="120"/>
    </location>
</feature>
<reference evidence="4 5" key="1">
    <citation type="submission" date="2016-05" db="EMBL/GenBank/DDBJ databases">
        <title>Microbial solvent formation.</title>
        <authorList>
            <person name="Poehlein A."/>
            <person name="Montoya Solano J.D."/>
            <person name="Flitsch S."/>
            <person name="Krabben P."/>
            <person name="Duerre P."/>
            <person name="Daniel R."/>
        </authorList>
    </citation>
    <scope>NUCLEOTIDE SEQUENCE [LARGE SCALE GENOMIC DNA]</scope>
    <source>
        <strain evidence="4 5">L1-8</strain>
    </source>
</reference>
<dbReference type="GO" id="GO:0016787">
    <property type="term" value="F:hydrolase activity"/>
    <property type="evidence" value="ECO:0007669"/>
    <property type="project" value="UniProtKB-KW"/>
</dbReference>
<dbReference type="InterPro" id="IPR029069">
    <property type="entry name" value="HotDog_dom_sf"/>
</dbReference>
<protein>
    <submittedName>
        <fullName evidence="4">Fluoroacetyl-CoA thioesterase</fullName>
        <ecNumber evidence="4">3.1.2.29</ecNumber>
    </submittedName>
</protein>
<dbReference type="InterPro" id="IPR054485">
    <property type="entry name" value="FlK-like_dom"/>
</dbReference>
<dbReference type="STRING" id="169679.CSACC_24060"/>
<name>A0A1S8N2J1_CLOSA</name>
<feature type="active site" evidence="1">
    <location>
        <position position="36"/>
    </location>
</feature>
<feature type="binding site" evidence="2">
    <location>
        <position position="63"/>
    </location>
    <ligand>
        <name>CoA</name>
        <dbReference type="ChEBI" id="CHEBI:57287"/>
    </ligand>
</feature>
<feature type="binding site" evidence="2">
    <location>
        <position position="114"/>
    </location>
    <ligand>
        <name>substrate</name>
    </ligand>
</feature>
<feature type="binding site" evidence="2">
    <location>
        <position position="63"/>
    </location>
    <ligand>
        <name>substrate</name>
    </ligand>
</feature>
<feature type="active site" evidence="1">
    <location>
        <position position="70"/>
    </location>
</feature>
<dbReference type="PIRSF" id="PIRSF014972">
    <property type="entry name" value="FlK"/>
    <property type="match status" value="1"/>
</dbReference>
<feature type="active site" evidence="1">
    <location>
        <position position="44"/>
    </location>
</feature>
<keyword evidence="4" id="KW-0378">Hydrolase</keyword>
<evidence type="ECO:0000259" key="3">
    <source>
        <dbReference type="Pfam" id="PF22636"/>
    </source>
</evidence>
<dbReference type="Proteomes" id="UP000191154">
    <property type="component" value="Unassembled WGS sequence"/>
</dbReference>
<dbReference type="InterPro" id="IPR025540">
    <property type="entry name" value="FlK"/>
</dbReference>
<comment type="caution">
    <text evidence="4">The sequence shown here is derived from an EMBL/GenBank/DDBJ whole genome shotgun (WGS) entry which is preliminary data.</text>
</comment>
<dbReference type="Pfam" id="PF22636">
    <property type="entry name" value="FlK"/>
    <property type="match status" value="1"/>
</dbReference>
<dbReference type="EC" id="3.1.2.29" evidence="4"/>
<evidence type="ECO:0000256" key="2">
    <source>
        <dbReference type="PIRSR" id="PIRSR014972-2"/>
    </source>
</evidence>
<sequence>MELNLKEGTSIIKESKVTENETAIKMGSGDLEVYATPAMIAFMENVAKSLVIEQIPQHYTTVGIEMNVQHIKSSPVGANIKCKATLTKVDRKKLFFDVEASDDKGTIGKGTHIRYIVNSEDFMENTKNI</sequence>
<accession>A0A1S8N2J1</accession>
<organism evidence="4 5">
    <name type="scientific">Clostridium saccharobutylicum</name>
    <dbReference type="NCBI Taxonomy" id="169679"/>
    <lineage>
        <taxon>Bacteria</taxon>
        <taxon>Bacillati</taxon>
        <taxon>Bacillota</taxon>
        <taxon>Clostridia</taxon>
        <taxon>Eubacteriales</taxon>
        <taxon>Clostridiaceae</taxon>
        <taxon>Clostridium</taxon>
    </lineage>
</organism>
<evidence type="ECO:0000313" key="4">
    <source>
        <dbReference type="EMBL" id="OOM10655.1"/>
    </source>
</evidence>
<dbReference type="SUPFAM" id="SSF54637">
    <property type="entry name" value="Thioesterase/thiol ester dehydrase-isomerase"/>
    <property type="match status" value="1"/>
</dbReference>
<evidence type="ECO:0000256" key="1">
    <source>
        <dbReference type="PIRSR" id="PIRSR014972-1"/>
    </source>
</evidence>
<dbReference type="RefSeq" id="WP_077866334.1">
    <property type="nucleotide sequence ID" value="NZ_LZYZ01000006.1"/>
</dbReference>
<dbReference type="EMBL" id="LZYZ01000006">
    <property type="protein sequence ID" value="OOM10655.1"/>
    <property type="molecule type" value="Genomic_DNA"/>
</dbReference>
<dbReference type="AlphaFoldDB" id="A0A1S8N2J1"/>
<proteinExistence type="predicted"/>
<evidence type="ECO:0000313" key="5">
    <source>
        <dbReference type="Proteomes" id="UP000191154"/>
    </source>
</evidence>
<gene>
    <name evidence="4" type="primary">flK</name>
    <name evidence="4" type="ORF">CLOSAC_32760</name>
</gene>
<dbReference type="PANTHER" id="PTHR36934:SF1">
    <property type="entry name" value="THIOESTERASE DOMAIN-CONTAINING PROTEIN"/>
    <property type="match status" value="1"/>
</dbReference>
<dbReference type="Gene3D" id="3.10.129.10">
    <property type="entry name" value="Hotdog Thioesterase"/>
    <property type="match status" value="1"/>
</dbReference>
<dbReference type="PANTHER" id="PTHR36934">
    <property type="entry name" value="BLR0278 PROTEIN"/>
    <property type="match status" value="1"/>
</dbReference>